<dbReference type="Proteomes" id="UP001558534">
    <property type="component" value="Unassembled WGS sequence"/>
</dbReference>
<proteinExistence type="predicted"/>
<name>A0ABV3W2Z3_9BACI</name>
<dbReference type="EMBL" id="JBFRHK010000017">
    <property type="protein sequence ID" value="MEX3747571.1"/>
    <property type="molecule type" value="Genomic_DNA"/>
</dbReference>
<dbReference type="Gene3D" id="3.10.450.730">
    <property type="entry name" value="BLIP domain"/>
    <property type="match status" value="1"/>
</dbReference>
<accession>A0ABV3W2Z3</accession>
<comment type="caution">
    <text evidence="1">The sequence shown here is derived from an EMBL/GenBank/DDBJ whole genome shotgun (WGS) entry which is preliminary data.</text>
</comment>
<evidence type="ECO:0008006" key="3">
    <source>
        <dbReference type="Google" id="ProtNLM"/>
    </source>
</evidence>
<keyword evidence="2" id="KW-1185">Reference proteome</keyword>
<dbReference type="PROSITE" id="PS51257">
    <property type="entry name" value="PROKAR_LIPOPROTEIN"/>
    <property type="match status" value="1"/>
</dbReference>
<evidence type="ECO:0000313" key="2">
    <source>
        <dbReference type="Proteomes" id="UP001558534"/>
    </source>
</evidence>
<sequence>MRKYNYIKCLHISLFVGALIILVGCGDPILEIEESNAYHWQKNMNEAEFEKLKEGMSYMEVVEIAGGAEEMVKKDQYRWNDEILMTKAYIVRFKDDKLVDKEVIDIEGYSTTK</sequence>
<protein>
    <recommendedName>
        <fullName evidence="3">Arginyl-tRNA synthetase</fullName>
    </recommendedName>
</protein>
<reference evidence="1 2" key="1">
    <citation type="submission" date="2024-07" db="EMBL/GenBank/DDBJ databases">
        <title>Characterization of a bacterium isolated from hydrolysated instant sea cucumber by whole-genome sequencing and metabolomics.</title>
        <authorList>
            <person name="Luo X."/>
            <person name="Zhang Z."/>
            <person name="Zheng Z."/>
            <person name="Zhang W."/>
            <person name="Ming T."/>
            <person name="Jiao L."/>
            <person name="Su X."/>
            <person name="Kong F."/>
            <person name="Xu J."/>
        </authorList>
    </citation>
    <scope>NUCLEOTIDE SEQUENCE [LARGE SCALE GENOMIC DNA]</scope>
    <source>
        <strain evidence="1 2">XL-2024</strain>
    </source>
</reference>
<dbReference type="RefSeq" id="WP_368638103.1">
    <property type="nucleotide sequence ID" value="NZ_JBFRHK010000017.1"/>
</dbReference>
<evidence type="ECO:0000313" key="1">
    <source>
        <dbReference type="EMBL" id="MEX3747571.1"/>
    </source>
</evidence>
<gene>
    <name evidence="1" type="ORF">AB1300_20905</name>
</gene>
<organism evidence="1 2">
    <name type="scientific">Lysinibacillus xylanilyticus</name>
    <dbReference type="NCBI Taxonomy" id="582475"/>
    <lineage>
        <taxon>Bacteria</taxon>
        <taxon>Bacillati</taxon>
        <taxon>Bacillota</taxon>
        <taxon>Bacilli</taxon>
        <taxon>Bacillales</taxon>
        <taxon>Bacillaceae</taxon>
        <taxon>Lysinibacillus</taxon>
    </lineage>
</organism>